<accession>A0A0B7MMZ0</accession>
<evidence type="ECO:0000313" key="2">
    <source>
        <dbReference type="Proteomes" id="UP000046155"/>
    </source>
</evidence>
<dbReference type="RefSeq" id="WP_052835582.1">
    <property type="nucleotide sequence ID" value="NZ_CDRZ01000250.1"/>
</dbReference>
<organism evidence="1 2">
    <name type="scientific">Syntrophaceticus schinkii</name>
    <dbReference type="NCBI Taxonomy" id="499207"/>
    <lineage>
        <taxon>Bacteria</taxon>
        <taxon>Bacillati</taxon>
        <taxon>Bacillota</taxon>
        <taxon>Clostridia</taxon>
        <taxon>Thermoanaerobacterales</taxon>
        <taxon>Thermoanaerobacterales Family III. Incertae Sedis</taxon>
        <taxon>Syntrophaceticus</taxon>
    </lineage>
</organism>
<dbReference type="AlphaFoldDB" id="A0A0B7MMZ0"/>
<gene>
    <name evidence="1" type="ORF">SSCH_520059</name>
</gene>
<name>A0A0B7MMZ0_9FIRM</name>
<protein>
    <submittedName>
        <fullName evidence="1">Uncharacterized protein</fullName>
    </submittedName>
</protein>
<proteinExistence type="predicted"/>
<sequence>MDGSQPKETCDLHVQVEICADTKMLANPNCPHKIKAVFLKGDKSGEQLPEEVCTKHGPEAQQKITVKVCTDPRHNGVLYLANIPGLLETGGCSHEFIEERTFLVDEAPKTRCPLQDHQVEKKSLFNGDANKR</sequence>
<dbReference type="EMBL" id="CDRZ01000250">
    <property type="protein sequence ID" value="CEO89598.1"/>
    <property type="molecule type" value="Genomic_DNA"/>
</dbReference>
<keyword evidence="2" id="KW-1185">Reference proteome</keyword>
<evidence type="ECO:0000313" key="1">
    <source>
        <dbReference type="EMBL" id="CEO89598.1"/>
    </source>
</evidence>
<reference evidence="2" key="1">
    <citation type="submission" date="2015-01" db="EMBL/GenBank/DDBJ databases">
        <authorList>
            <person name="Manzoor Shahid"/>
            <person name="Zubair Saima"/>
        </authorList>
    </citation>
    <scope>NUCLEOTIDE SEQUENCE [LARGE SCALE GENOMIC DNA]</scope>
    <source>
        <strain evidence="2">Sp3</strain>
    </source>
</reference>
<dbReference type="Proteomes" id="UP000046155">
    <property type="component" value="Unassembled WGS sequence"/>
</dbReference>